<dbReference type="CDD" id="cd07067">
    <property type="entry name" value="HP_PGM_like"/>
    <property type="match status" value="1"/>
</dbReference>
<dbReference type="RefSeq" id="WP_210658984.1">
    <property type="nucleotide sequence ID" value="NZ_JAGKSP010000005.1"/>
</dbReference>
<dbReference type="PANTHER" id="PTHR48100">
    <property type="entry name" value="BROAD-SPECIFICITY PHOSPHATASE YOR283W-RELATED"/>
    <property type="match status" value="1"/>
</dbReference>
<accession>A0ABS5CDW8</accession>
<dbReference type="InterPro" id="IPR003094">
    <property type="entry name" value="6Pfruct_kin"/>
</dbReference>
<keyword evidence="1" id="KW-0324">Glycolysis</keyword>
<dbReference type="InterPro" id="IPR001345">
    <property type="entry name" value="PG/BPGM_mutase_AS"/>
</dbReference>
<dbReference type="PIRSF" id="PIRSF000709">
    <property type="entry name" value="6PFK_2-Ptase"/>
    <property type="match status" value="1"/>
</dbReference>
<organism evidence="3 4">
    <name type="scientific">Paenibacillus lignilyticus</name>
    <dbReference type="NCBI Taxonomy" id="1172615"/>
    <lineage>
        <taxon>Bacteria</taxon>
        <taxon>Bacillati</taxon>
        <taxon>Bacillota</taxon>
        <taxon>Bacilli</taxon>
        <taxon>Bacillales</taxon>
        <taxon>Paenibacillaceae</taxon>
        <taxon>Paenibacillus</taxon>
    </lineage>
</organism>
<dbReference type="Pfam" id="PF00300">
    <property type="entry name" value="His_Phos_1"/>
    <property type="match status" value="1"/>
</dbReference>
<gene>
    <name evidence="3" type="ORF">I8J30_15060</name>
</gene>
<sequence length="205" mass="23338">MKTTIYLTRHGETKWNVEGRLQGHMDSDLTELGVRQAGWLGNSLQDVPFDAIYTSISPRAQRTAEIIRGTRGMDVIPCEELKEIYLGTWEGRKFTELEQTFPDEHVAFWNAPHRYQPSNGGESFVQLRERVIPKVKAIEAAHQGGTILIVTHAVALKTIMAFFKGDPLEQLWSPPHIHPTSLNKVVTTKNRYHIELHGDISHYEV</sequence>
<keyword evidence="2" id="KW-0413">Isomerase</keyword>
<dbReference type="Proteomes" id="UP000673394">
    <property type="component" value="Unassembled WGS sequence"/>
</dbReference>
<reference evidence="3 4" key="1">
    <citation type="submission" date="2021-04" db="EMBL/GenBank/DDBJ databases">
        <title>Paenibacillus sp. DLE-14 whole genome sequence.</title>
        <authorList>
            <person name="Ham Y.J."/>
        </authorList>
    </citation>
    <scope>NUCLEOTIDE SEQUENCE [LARGE SCALE GENOMIC DNA]</scope>
    <source>
        <strain evidence="3 4">DLE-14</strain>
    </source>
</reference>
<dbReference type="InterPro" id="IPR029033">
    <property type="entry name" value="His_PPase_superfam"/>
</dbReference>
<evidence type="ECO:0000313" key="4">
    <source>
        <dbReference type="Proteomes" id="UP000673394"/>
    </source>
</evidence>
<dbReference type="PROSITE" id="PS00175">
    <property type="entry name" value="PG_MUTASE"/>
    <property type="match status" value="1"/>
</dbReference>
<dbReference type="SUPFAM" id="SSF53254">
    <property type="entry name" value="Phosphoglycerate mutase-like"/>
    <property type="match status" value="1"/>
</dbReference>
<dbReference type="SMART" id="SM00855">
    <property type="entry name" value="PGAM"/>
    <property type="match status" value="1"/>
</dbReference>
<protein>
    <submittedName>
        <fullName evidence="3">Histidine phosphatase family protein</fullName>
    </submittedName>
</protein>
<dbReference type="InterPro" id="IPR013078">
    <property type="entry name" value="His_Pase_superF_clade-1"/>
</dbReference>
<dbReference type="PRINTS" id="PR00991">
    <property type="entry name" value="6PFRUCTKNASE"/>
</dbReference>
<keyword evidence="4" id="KW-1185">Reference proteome</keyword>
<evidence type="ECO:0000313" key="3">
    <source>
        <dbReference type="EMBL" id="MBP3964035.1"/>
    </source>
</evidence>
<evidence type="ECO:0000256" key="2">
    <source>
        <dbReference type="ARBA" id="ARBA00023235"/>
    </source>
</evidence>
<dbReference type="EMBL" id="JAGKSP010000005">
    <property type="protein sequence ID" value="MBP3964035.1"/>
    <property type="molecule type" value="Genomic_DNA"/>
</dbReference>
<dbReference type="Gene3D" id="3.40.50.1240">
    <property type="entry name" value="Phosphoglycerate mutase-like"/>
    <property type="match status" value="1"/>
</dbReference>
<name>A0ABS5CDW8_9BACL</name>
<evidence type="ECO:0000256" key="1">
    <source>
        <dbReference type="ARBA" id="ARBA00023152"/>
    </source>
</evidence>
<comment type="caution">
    <text evidence="3">The sequence shown here is derived from an EMBL/GenBank/DDBJ whole genome shotgun (WGS) entry which is preliminary data.</text>
</comment>
<proteinExistence type="predicted"/>
<dbReference type="PANTHER" id="PTHR48100:SF1">
    <property type="entry name" value="HISTIDINE PHOSPHATASE FAMILY PROTEIN-RELATED"/>
    <property type="match status" value="1"/>
</dbReference>
<dbReference type="InterPro" id="IPR050275">
    <property type="entry name" value="PGM_Phosphatase"/>
</dbReference>